<dbReference type="EC" id="2.7.7.7" evidence="1"/>
<dbReference type="Pfam" id="PF13177">
    <property type="entry name" value="DNA_pol3_delta2"/>
    <property type="match status" value="1"/>
</dbReference>
<dbReference type="AlphaFoldDB" id="A0A0A3JLU6"/>
<dbReference type="Proteomes" id="UP000030437">
    <property type="component" value="Unassembled WGS sequence"/>
</dbReference>
<evidence type="ECO:0000256" key="4">
    <source>
        <dbReference type="ARBA" id="ARBA00022695"/>
    </source>
</evidence>
<evidence type="ECO:0000256" key="5">
    <source>
        <dbReference type="ARBA" id="ARBA00022705"/>
    </source>
</evidence>
<keyword evidence="5" id="KW-0235">DNA replication</keyword>
<dbReference type="InterPro" id="IPR015199">
    <property type="entry name" value="DNA_pol_III_delta_C"/>
</dbReference>
<feature type="domain" description="DNA polymerase III delta subunit C-terminal" evidence="8">
    <location>
        <begin position="242"/>
        <end position="328"/>
    </location>
</feature>
<reference evidence="9 10" key="1">
    <citation type="submission" date="2014-02" db="EMBL/GenBank/DDBJ databases">
        <title>Draft genome sequence of Lysinibacillus odysseyi NBRC 100172.</title>
        <authorList>
            <person name="Zhang F."/>
            <person name="Wang G."/>
            <person name="Zhang L."/>
        </authorList>
    </citation>
    <scope>NUCLEOTIDE SEQUENCE [LARGE SCALE GENOMIC DNA]</scope>
    <source>
        <strain evidence="9 10">NBRC 100172</strain>
    </source>
</reference>
<keyword evidence="10" id="KW-1185">Reference proteome</keyword>
<dbReference type="GO" id="GO:0009360">
    <property type="term" value="C:DNA polymerase III complex"/>
    <property type="evidence" value="ECO:0007669"/>
    <property type="project" value="InterPro"/>
</dbReference>
<dbReference type="GO" id="GO:0003677">
    <property type="term" value="F:DNA binding"/>
    <property type="evidence" value="ECO:0007669"/>
    <property type="project" value="InterPro"/>
</dbReference>
<sequence>MVRKVDELQLVQPIVMKQLQTIYEKNRMAHAYIFDGEKGTGKRDVMTFFVKLLLCEHPAGNVPCETCRHCIRVDSGNHPNVKQVEPEGQFIKIDQIRDLIAEMMMTGVESGRKIYILHHADKLNTASANMLLKFLEEPDGEVTAILLTEQIQSILPTIRSRCQHIKFSKVPRQILMERLMEQGVTHSMASTVSMVTNEFETALALTNEEQFAHARKTVLKLVEIVKSNVHEALLLVHEEWLPSFKEKAEIEQALDLLLFAYRDIVAIKANPDAACTYPDMLHVFKEMALHTTYERLSSQMQAVLQARANLQRNMNRTLLMEQLMLNLQEGYTFV</sequence>
<evidence type="ECO:0000256" key="3">
    <source>
        <dbReference type="ARBA" id="ARBA00022679"/>
    </source>
</evidence>
<evidence type="ECO:0000313" key="9">
    <source>
        <dbReference type="EMBL" id="KGR87962.1"/>
    </source>
</evidence>
<dbReference type="InterPro" id="IPR004622">
    <property type="entry name" value="DNA_pol_HolB"/>
</dbReference>
<keyword evidence="4" id="KW-0548">Nucleotidyltransferase</keyword>
<dbReference type="GO" id="GO:0008408">
    <property type="term" value="F:3'-5' exonuclease activity"/>
    <property type="evidence" value="ECO:0007669"/>
    <property type="project" value="InterPro"/>
</dbReference>
<evidence type="ECO:0000256" key="2">
    <source>
        <dbReference type="ARBA" id="ARBA00014363"/>
    </source>
</evidence>
<dbReference type="EMBL" id="JPVP01000044">
    <property type="protein sequence ID" value="KGR87962.1"/>
    <property type="molecule type" value="Genomic_DNA"/>
</dbReference>
<dbReference type="SUPFAM" id="SSF52540">
    <property type="entry name" value="P-loop containing nucleoside triphosphate hydrolases"/>
    <property type="match status" value="1"/>
</dbReference>
<evidence type="ECO:0000256" key="1">
    <source>
        <dbReference type="ARBA" id="ARBA00012417"/>
    </source>
</evidence>
<protein>
    <recommendedName>
        <fullName evidence="2">DNA polymerase III subunit delta'</fullName>
        <ecNumber evidence="1">2.7.7.7</ecNumber>
    </recommendedName>
</protein>
<name>A0A0A3JLU6_9BACI</name>
<dbReference type="Gene3D" id="1.20.272.10">
    <property type="match status" value="1"/>
</dbReference>
<dbReference type="GO" id="GO:0006261">
    <property type="term" value="P:DNA-templated DNA replication"/>
    <property type="evidence" value="ECO:0007669"/>
    <property type="project" value="TreeGrafter"/>
</dbReference>
<comment type="catalytic activity">
    <reaction evidence="7">
        <text>DNA(n) + a 2'-deoxyribonucleoside 5'-triphosphate = DNA(n+1) + diphosphate</text>
        <dbReference type="Rhea" id="RHEA:22508"/>
        <dbReference type="Rhea" id="RHEA-COMP:17339"/>
        <dbReference type="Rhea" id="RHEA-COMP:17340"/>
        <dbReference type="ChEBI" id="CHEBI:33019"/>
        <dbReference type="ChEBI" id="CHEBI:61560"/>
        <dbReference type="ChEBI" id="CHEBI:173112"/>
        <dbReference type="EC" id="2.7.7.7"/>
    </reaction>
</comment>
<dbReference type="Gene3D" id="3.40.50.300">
    <property type="entry name" value="P-loop containing nucleotide triphosphate hydrolases"/>
    <property type="match status" value="1"/>
</dbReference>
<dbReference type="InterPro" id="IPR050238">
    <property type="entry name" value="DNA_Rep/Repair_Clamp_Loader"/>
</dbReference>
<dbReference type="PANTHER" id="PTHR11669:SF8">
    <property type="entry name" value="DNA POLYMERASE III SUBUNIT DELTA"/>
    <property type="match status" value="1"/>
</dbReference>
<gene>
    <name evidence="9" type="ORF">CD32_02720</name>
</gene>
<dbReference type="NCBIfam" id="TIGR00678">
    <property type="entry name" value="holB"/>
    <property type="match status" value="1"/>
</dbReference>
<dbReference type="STRING" id="1220589.CD32_02720"/>
<dbReference type="Pfam" id="PF09115">
    <property type="entry name" value="DNApol3-delta_C"/>
    <property type="match status" value="1"/>
</dbReference>
<dbReference type="RefSeq" id="WP_036150972.1">
    <property type="nucleotide sequence ID" value="NZ_AVCX01000019.1"/>
</dbReference>
<evidence type="ECO:0000256" key="6">
    <source>
        <dbReference type="ARBA" id="ARBA00022932"/>
    </source>
</evidence>
<dbReference type="GO" id="GO:0003887">
    <property type="term" value="F:DNA-directed DNA polymerase activity"/>
    <property type="evidence" value="ECO:0007669"/>
    <property type="project" value="UniProtKB-KW"/>
</dbReference>
<organism evidence="9 10">
    <name type="scientific">Lysinibacillus odysseyi 34hs-1 = NBRC 100172</name>
    <dbReference type="NCBI Taxonomy" id="1220589"/>
    <lineage>
        <taxon>Bacteria</taxon>
        <taxon>Bacillati</taxon>
        <taxon>Bacillota</taxon>
        <taxon>Bacilli</taxon>
        <taxon>Bacillales</taxon>
        <taxon>Bacillaceae</taxon>
        <taxon>Lysinibacillus</taxon>
    </lineage>
</organism>
<evidence type="ECO:0000313" key="10">
    <source>
        <dbReference type="Proteomes" id="UP000030437"/>
    </source>
</evidence>
<accession>A0A0A3JLU6</accession>
<dbReference type="OrthoDB" id="9810148at2"/>
<evidence type="ECO:0000256" key="7">
    <source>
        <dbReference type="ARBA" id="ARBA00049244"/>
    </source>
</evidence>
<keyword evidence="3" id="KW-0808">Transferase</keyword>
<dbReference type="eggNOG" id="COG0470">
    <property type="taxonomic scope" value="Bacteria"/>
</dbReference>
<evidence type="ECO:0000259" key="8">
    <source>
        <dbReference type="Pfam" id="PF09115"/>
    </source>
</evidence>
<dbReference type="InterPro" id="IPR027417">
    <property type="entry name" value="P-loop_NTPase"/>
</dbReference>
<comment type="caution">
    <text evidence="9">The sequence shown here is derived from an EMBL/GenBank/DDBJ whole genome shotgun (WGS) entry which is preliminary data.</text>
</comment>
<dbReference type="NCBIfam" id="NF005972">
    <property type="entry name" value="PRK08058.1"/>
    <property type="match status" value="1"/>
</dbReference>
<keyword evidence="6" id="KW-0239">DNA-directed DNA polymerase</keyword>
<dbReference type="PANTHER" id="PTHR11669">
    <property type="entry name" value="REPLICATION FACTOR C / DNA POLYMERASE III GAMMA-TAU SUBUNIT"/>
    <property type="match status" value="1"/>
</dbReference>
<proteinExistence type="predicted"/>
<dbReference type="FunFam" id="3.40.50.300:FF:001255">
    <property type="entry name" value="DNA polymerase III subunit delta"/>
    <property type="match status" value="1"/>
</dbReference>